<sequence>MKTTFEFLVESLLFGIENPKGNIEQVLFANKMAKHEGIPNCNRLAKLSFADESVNRAVAGAVSLDETLVLGYEGWSDCVLHLCVRSGITTIRMATGSFPSREIVMYEDYSNAVLLDKLSEEQIKEVFDFIWNNMDLMQPKPGNMLRDG</sequence>
<dbReference type="EMBL" id="JBELPY010000014">
    <property type="protein sequence ID" value="MFL9835513.1"/>
    <property type="molecule type" value="Genomic_DNA"/>
</dbReference>
<name>A0ABW8Y5N8_9FLAO</name>
<keyword evidence="2" id="KW-1185">Reference proteome</keyword>
<comment type="caution">
    <text evidence="1">The sequence shown here is derived from an EMBL/GenBank/DDBJ whole genome shotgun (WGS) entry which is preliminary data.</text>
</comment>
<protein>
    <submittedName>
        <fullName evidence="1">Uncharacterized protein</fullName>
    </submittedName>
</protein>
<proteinExistence type="predicted"/>
<dbReference type="RefSeq" id="WP_408092330.1">
    <property type="nucleotide sequence ID" value="NZ_JBELPY010000014.1"/>
</dbReference>
<accession>A0ABW8Y5N8</accession>
<evidence type="ECO:0000313" key="2">
    <source>
        <dbReference type="Proteomes" id="UP001629058"/>
    </source>
</evidence>
<gene>
    <name evidence="1" type="ORF">ABS765_15965</name>
</gene>
<reference evidence="1 2" key="1">
    <citation type="submission" date="2024-06" db="EMBL/GenBank/DDBJ databases">
        <authorList>
            <person name="Kaempfer P."/>
            <person name="Viver T."/>
        </authorList>
    </citation>
    <scope>NUCLEOTIDE SEQUENCE [LARGE SCALE GENOMIC DNA]</scope>
    <source>
        <strain evidence="1 2">ST-37</strain>
    </source>
</reference>
<evidence type="ECO:0000313" key="1">
    <source>
        <dbReference type="EMBL" id="MFL9835513.1"/>
    </source>
</evidence>
<dbReference type="Proteomes" id="UP001629058">
    <property type="component" value="Unassembled WGS sequence"/>
</dbReference>
<organism evidence="1 2">
    <name type="scientific">Chryseobacterium terrae</name>
    <dbReference type="NCBI Taxonomy" id="3163299"/>
    <lineage>
        <taxon>Bacteria</taxon>
        <taxon>Pseudomonadati</taxon>
        <taxon>Bacteroidota</taxon>
        <taxon>Flavobacteriia</taxon>
        <taxon>Flavobacteriales</taxon>
        <taxon>Weeksellaceae</taxon>
        <taxon>Chryseobacterium group</taxon>
        <taxon>Chryseobacterium</taxon>
    </lineage>
</organism>